<name>A0A210PU45_MIZYE</name>
<dbReference type="AlphaFoldDB" id="A0A210PU45"/>
<feature type="region of interest" description="Disordered" evidence="1">
    <location>
        <begin position="1"/>
        <end position="58"/>
    </location>
</feature>
<proteinExistence type="predicted"/>
<evidence type="ECO:0000313" key="2">
    <source>
        <dbReference type="EMBL" id="OWF40021.1"/>
    </source>
</evidence>
<reference evidence="2 3" key="1">
    <citation type="journal article" date="2017" name="Nat. Ecol. Evol.">
        <title>Scallop genome provides insights into evolution of bilaterian karyotype and development.</title>
        <authorList>
            <person name="Wang S."/>
            <person name="Zhang J."/>
            <person name="Jiao W."/>
            <person name="Li J."/>
            <person name="Xun X."/>
            <person name="Sun Y."/>
            <person name="Guo X."/>
            <person name="Huan P."/>
            <person name="Dong B."/>
            <person name="Zhang L."/>
            <person name="Hu X."/>
            <person name="Sun X."/>
            <person name="Wang J."/>
            <person name="Zhao C."/>
            <person name="Wang Y."/>
            <person name="Wang D."/>
            <person name="Huang X."/>
            <person name="Wang R."/>
            <person name="Lv J."/>
            <person name="Li Y."/>
            <person name="Zhang Z."/>
            <person name="Liu B."/>
            <person name="Lu W."/>
            <person name="Hui Y."/>
            <person name="Liang J."/>
            <person name="Zhou Z."/>
            <person name="Hou R."/>
            <person name="Li X."/>
            <person name="Liu Y."/>
            <person name="Li H."/>
            <person name="Ning X."/>
            <person name="Lin Y."/>
            <person name="Zhao L."/>
            <person name="Xing Q."/>
            <person name="Dou J."/>
            <person name="Li Y."/>
            <person name="Mao J."/>
            <person name="Guo H."/>
            <person name="Dou H."/>
            <person name="Li T."/>
            <person name="Mu C."/>
            <person name="Jiang W."/>
            <person name="Fu Q."/>
            <person name="Fu X."/>
            <person name="Miao Y."/>
            <person name="Liu J."/>
            <person name="Yu Q."/>
            <person name="Li R."/>
            <person name="Liao H."/>
            <person name="Li X."/>
            <person name="Kong Y."/>
            <person name="Jiang Z."/>
            <person name="Chourrout D."/>
            <person name="Li R."/>
            <person name="Bao Z."/>
        </authorList>
    </citation>
    <scope>NUCLEOTIDE SEQUENCE [LARGE SCALE GENOMIC DNA]</scope>
    <source>
        <strain evidence="2 3">PY_sf001</strain>
    </source>
</reference>
<dbReference type="SUPFAM" id="SSF63829">
    <property type="entry name" value="Calcium-dependent phosphotriesterase"/>
    <property type="match status" value="1"/>
</dbReference>
<evidence type="ECO:0000313" key="3">
    <source>
        <dbReference type="Proteomes" id="UP000242188"/>
    </source>
</evidence>
<feature type="region of interest" description="Disordered" evidence="1">
    <location>
        <begin position="271"/>
        <end position="291"/>
    </location>
</feature>
<dbReference type="Gene3D" id="2.120.10.30">
    <property type="entry name" value="TolB, C-terminal domain"/>
    <property type="match status" value="1"/>
</dbReference>
<feature type="compositionally biased region" description="Basic and acidic residues" evidence="1">
    <location>
        <begin position="116"/>
        <end position="126"/>
    </location>
</feature>
<keyword evidence="3" id="KW-1185">Reference proteome</keyword>
<accession>A0A210PU45</accession>
<dbReference type="OrthoDB" id="6057171at2759"/>
<dbReference type="Proteomes" id="UP000242188">
    <property type="component" value="Unassembled WGS sequence"/>
</dbReference>
<evidence type="ECO:0000256" key="1">
    <source>
        <dbReference type="SAM" id="MobiDB-lite"/>
    </source>
</evidence>
<gene>
    <name evidence="2" type="ORF">KP79_PYT19710</name>
</gene>
<protein>
    <submittedName>
        <fullName evidence="2">Uncharacterized protein</fullName>
    </submittedName>
</protein>
<dbReference type="EMBL" id="NEDP02005493">
    <property type="protein sequence ID" value="OWF40021.1"/>
    <property type="molecule type" value="Genomic_DNA"/>
</dbReference>
<dbReference type="InterPro" id="IPR011042">
    <property type="entry name" value="6-blade_b-propeller_TolB-like"/>
</dbReference>
<feature type="region of interest" description="Disordered" evidence="1">
    <location>
        <begin position="80"/>
        <end position="175"/>
    </location>
</feature>
<feature type="compositionally biased region" description="Polar residues" evidence="1">
    <location>
        <begin position="146"/>
        <end position="162"/>
    </location>
</feature>
<feature type="compositionally biased region" description="Basic and acidic residues" evidence="1">
    <location>
        <begin position="8"/>
        <end position="22"/>
    </location>
</feature>
<feature type="compositionally biased region" description="Low complexity" evidence="1">
    <location>
        <begin position="129"/>
        <end position="141"/>
    </location>
</feature>
<feature type="compositionally biased region" description="Polar residues" evidence="1">
    <location>
        <begin position="23"/>
        <end position="58"/>
    </location>
</feature>
<sequence length="642" mass="71559">MRKKTKPKIYEGSHYDSTKEPADQSNTGQAFQAISDQADPTSGQSMSGQNSECHPSTLQLSTQMIVDQLMTEQEMINSPSFVQSPVDLPLTDRINPSISDQSNRKRKISSAAGSAEQERQNGKEARTASSMHPSGSSSSHSEGNVPISSNNEPTPQSKAISSEEQEHEVRKHKIGLRGVMIKDKVDLVVTHKRDMSERLANENIQILKGNQQNLDKVDNDSQYLPTLKQVSFKPEPISKLDVVPLFGDLNDGTSPPTQGHSTFGIGKGFKSLDMPRQSKGQPTYGIGKGSKSLEMTHQSKGVSICDIGKDSKSFENLELSADAMEGLSADKQSDIDLPGWELPQEIIDEFLRFFNFPQGVIATFRYSFDTCFKMYPHSIPNQCWMIGYQDQVIRLVDKDGSVIEAIDIKIGPFGITMIGTNTLLVSDVNKWISQIVLPNNTMSPAFSTPFIPEDICVTSTGELLVTMADTYNENIKPQQSCVVKYTTKGREVKRSPMCDQFGDRLFVWPFKVSVNHGGDRVAVVNITSVKQRVHDLSHLVMLDGDLDLVARYTYHGQVVPRDTKYNVSSKPFRITGVQFDKCNNVLITEHYSSSVQLLDSDCRRLRILLSCENEIPAELHVDVDGDVWICYEDNCVKILRYQ</sequence>
<comment type="caution">
    <text evidence="2">The sequence shown here is derived from an EMBL/GenBank/DDBJ whole genome shotgun (WGS) entry which is preliminary data.</text>
</comment>
<organism evidence="2 3">
    <name type="scientific">Mizuhopecten yessoensis</name>
    <name type="common">Japanese scallop</name>
    <name type="synonym">Patinopecten yessoensis</name>
    <dbReference type="NCBI Taxonomy" id="6573"/>
    <lineage>
        <taxon>Eukaryota</taxon>
        <taxon>Metazoa</taxon>
        <taxon>Spiralia</taxon>
        <taxon>Lophotrochozoa</taxon>
        <taxon>Mollusca</taxon>
        <taxon>Bivalvia</taxon>
        <taxon>Autobranchia</taxon>
        <taxon>Pteriomorphia</taxon>
        <taxon>Pectinida</taxon>
        <taxon>Pectinoidea</taxon>
        <taxon>Pectinidae</taxon>
        <taxon>Mizuhopecten</taxon>
    </lineage>
</organism>